<name>A0A182NWB6_9DIPT</name>
<protein>
    <submittedName>
        <fullName evidence="2">Uncharacterized protein</fullName>
    </submittedName>
</protein>
<organism evidence="2 3">
    <name type="scientific">Anopheles dirus</name>
    <dbReference type="NCBI Taxonomy" id="7168"/>
    <lineage>
        <taxon>Eukaryota</taxon>
        <taxon>Metazoa</taxon>
        <taxon>Ecdysozoa</taxon>
        <taxon>Arthropoda</taxon>
        <taxon>Hexapoda</taxon>
        <taxon>Insecta</taxon>
        <taxon>Pterygota</taxon>
        <taxon>Neoptera</taxon>
        <taxon>Endopterygota</taxon>
        <taxon>Diptera</taxon>
        <taxon>Nematocera</taxon>
        <taxon>Culicoidea</taxon>
        <taxon>Culicidae</taxon>
        <taxon>Anophelinae</taxon>
        <taxon>Anopheles</taxon>
    </lineage>
</organism>
<evidence type="ECO:0000313" key="3">
    <source>
        <dbReference type="Proteomes" id="UP000075884"/>
    </source>
</evidence>
<evidence type="ECO:0000313" key="2">
    <source>
        <dbReference type="EnsemblMetazoa" id="ADIR014195-PA"/>
    </source>
</evidence>
<feature type="region of interest" description="Disordered" evidence="1">
    <location>
        <begin position="67"/>
        <end position="90"/>
    </location>
</feature>
<sequence length="90" mass="10555">MGVETRERKQTDTPNVERKQQNIRERRRSKSLAIASKVHNPFRRKCVSNVFFSFFIVHKHSYTSTQTQTKLGLDSSLSRSQRRRALQSSC</sequence>
<proteinExistence type="predicted"/>
<evidence type="ECO:0000256" key="1">
    <source>
        <dbReference type="SAM" id="MobiDB-lite"/>
    </source>
</evidence>
<reference evidence="3" key="1">
    <citation type="submission" date="2013-03" db="EMBL/GenBank/DDBJ databases">
        <title>The Genome Sequence of Anopheles dirus WRAIR2.</title>
        <authorList>
            <consortium name="The Broad Institute Genomics Platform"/>
            <person name="Neafsey D.E."/>
            <person name="Walton C."/>
            <person name="Walker B."/>
            <person name="Young S.K."/>
            <person name="Zeng Q."/>
            <person name="Gargeya S."/>
            <person name="Fitzgerald M."/>
            <person name="Haas B."/>
            <person name="Abouelleil A."/>
            <person name="Allen A.W."/>
            <person name="Alvarado L."/>
            <person name="Arachchi H.M."/>
            <person name="Berlin A.M."/>
            <person name="Chapman S.B."/>
            <person name="Gainer-Dewar J."/>
            <person name="Goldberg J."/>
            <person name="Griggs A."/>
            <person name="Gujja S."/>
            <person name="Hansen M."/>
            <person name="Howarth C."/>
            <person name="Imamovic A."/>
            <person name="Ireland A."/>
            <person name="Larimer J."/>
            <person name="McCowan C."/>
            <person name="Murphy C."/>
            <person name="Pearson M."/>
            <person name="Poon T.W."/>
            <person name="Priest M."/>
            <person name="Roberts A."/>
            <person name="Saif S."/>
            <person name="Shea T."/>
            <person name="Sisk P."/>
            <person name="Sykes S."/>
            <person name="Wortman J."/>
            <person name="Nusbaum C."/>
            <person name="Birren B."/>
        </authorList>
    </citation>
    <scope>NUCLEOTIDE SEQUENCE [LARGE SCALE GENOMIC DNA]</scope>
    <source>
        <strain evidence="3">WRAIR2</strain>
    </source>
</reference>
<feature type="compositionally biased region" description="Basic residues" evidence="1">
    <location>
        <begin position="80"/>
        <end position="90"/>
    </location>
</feature>
<dbReference type="EnsemblMetazoa" id="ADIR014195-RA">
    <property type="protein sequence ID" value="ADIR014195-PA"/>
    <property type="gene ID" value="ADIR014195"/>
</dbReference>
<reference evidence="2" key="2">
    <citation type="submission" date="2020-05" db="UniProtKB">
        <authorList>
            <consortium name="EnsemblMetazoa"/>
        </authorList>
    </citation>
    <scope>IDENTIFICATION</scope>
    <source>
        <strain evidence="2">WRAIR2</strain>
    </source>
</reference>
<dbReference type="VEuPathDB" id="VectorBase:ADIR014195"/>
<dbReference type="AlphaFoldDB" id="A0A182NWB6"/>
<feature type="compositionally biased region" description="Basic and acidic residues" evidence="1">
    <location>
        <begin position="1"/>
        <end position="24"/>
    </location>
</feature>
<feature type="region of interest" description="Disordered" evidence="1">
    <location>
        <begin position="1"/>
        <end position="29"/>
    </location>
</feature>
<accession>A0A182NWB6</accession>
<dbReference type="Proteomes" id="UP000075884">
    <property type="component" value="Unassembled WGS sequence"/>
</dbReference>
<keyword evidence="3" id="KW-1185">Reference proteome</keyword>